<protein>
    <recommendedName>
        <fullName evidence="2">Sulfatase N-terminal domain-containing protein</fullName>
    </recommendedName>
</protein>
<dbReference type="InterPro" id="IPR017850">
    <property type="entry name" value="Alkaline_phosphatase_core_sf"/>
</dbReference>
<dbReference type="EMBL" id="LAZR01069461">
    <property type="protein sequence ID" value="KKK47664.1"/>
    <property type="molecule type" value="Genomic_DNA"/>
</dbReference>
<organism evidence="3">
    <name type="scientific">marine sediment metagenome</name>
    <dbReference type="NCBI Taxonomy" id="412755"/>
    <lineage>
        <taxon>unclassified sequences</taxon>
        <taxon>metagenomes</taxon>
        <taxon>ecological metagenomes</taxon>
    </lineage>
</organism>
<dbReference type="GO" id="GO:0004065">
    <property type="term" value="F:arylsulfatase activity"/>
    <property type="evidence" value="ECO:0007669"/>
    <property type="project" value="TreeGrafter"/>
</dbReference>
<comment type="similarity">
    <text evidence="1">Belongs to the sulfatase family.</text>
</comment>
<sequence length="273" mass="31195">ARGFIKNNRDKPFFLHLCHAMPHKPLAASPDFYTPETKDDLYTDVIRELDWSTGEIMNILKELDILDRTIVIFMSDNGATYGGNNRPLKGKKATNWEGGVRVPFIIRYPENLPSGKVVKTPCWSPDLFPTILSMCGIEMPENLYVDGEEILEVLKGNQSEHQAIFTMKGETIRTIRKGEWKMYIEKPGFYRPVDLTNWVDKRAPDGTTIIAPYEQATPAQYPGIKPEKMDGEIFLFNLEKDIAEMTNVSESNPEIVKALQEEYIQFKASLKEE</sequence>
<evidence type="ECO:0000256" key="1">
    <source>
        <dbReference type="ARBA" id="ARBA00008779"/>
    </source>
</evidence>
<gene>
    <name evidence="3" type="ORF">LCGC14_3152930</name>
</gene>
<dbReference type="InterPro" id="IPR050738">
    <property type="entry name" value="Sulfatase"/>
</dbReference>
<accession>A0A0F8Y0B8</accession>
<dbReference type="AlphaFoldDB" id="A0A0F8Y0B8"/>
<dbReference type="PANTHER" id="PTHR42693:SF33">
    <property type="entry name" value="ARYLSULFATASE"/>
    <property type="match status" value="1"/>
</dbReference>
<comment type="caution">
    <text evidence="3">The sequence shown here is derived from an EMBL/GenBank/DDBJ whole genome shotgun (WGS) entry which is preliminary data.</text>
</comment>
<dbReference type="Gene3D" id="3.30.1120.10">
    <property type="match status" value="1"/>
</dbReference>
<feature type="non-terminal residue" evidence="3">
    <location>
        <position position="1"/>
    </location>
</feature>
<dbReference type="Pfam" id="PF00884">
    <property type="entry name" value="Sulfatase"/>
    <property type="match status" value="1"/>
</dbReference>
<reference evidence="3" key="1">
    <citation type="journal article" date="2015" name="Nature">
        <title>Complex archaea that bridge the gap between prokaryotes and eukaryotes.</title>
        <authorList>
            <person name="Spang A."/>
            <person name="Saw J.H."/>
            <person name="Jorgensen S.L."/>
            <person name="Zaremba-Niedzwiedzka K."/>
            <person name="Martijn J."/>
            <person name="Lind A.E."/>
            <person name="van Eijk R."/>
            <person name="Schleper C."/>
            <person name="Guy L."/>
            <person name="Ettema T.J."/>
        </authorList>
    </citation>
    <scope>NUCLEOTIDE SEQUENCE</scope>
</reference>
<dbReference type="InterPro" id="IPR000917">
    <property type="entry name" value="Sulfatase_N"/>
</dbReference>
<dbReference type="SUPFAM" id="SSF53649">
    <property type="entry name" value="Alkaline phosphatase-like"/>
    <property type="match status" value="1"/>
</dbReference>
<evidence type="ECO:0000313" key="3">
    <source>
        <dbReference type="EMBL" id="KKK47664.1"/>
    </source>
</evidence>
<evidence type="ECO:0000259" key="2">
    <source>
        <dbReference type="Pfam" id="PF00884"/>
    </source>
</evidence>
<feature type="domain" description="Sulfatase N-terminal" evidence="2">
    <location>
        <begin position="3"/>
        <end position="137"/>
    </location>
</feature>
<name>A0A0F8Y0B8_9ZZZZ</name>
<dbReference type="Gene3D" id="3.40.720.10">
    <property type="entry name" value="Alkaline Phosphatase, subunit A"/>
    <property type="match status" value="1"/>
</dbReference>
<dbReference type="PANTHER" id="PTHR42693">
    <property type="entry name" value="ARYLSULFATASE FAMILY MEMBER"/>
    <property type="match status" value="1"/>
</dbReference>
<proteinExistence type="inferred from homology"/>